<evidence type="ECO:0000256" key="7">
    <source>
        <dbReference type="ARBA" id="ARBA00022692"/>
    </source>
</evidence>
<dbReference type="Gene3D" id="3.90.550.10">
    <property type="entry name" value="Spore Coat Polysaccharide Biosynthesis Protein SpsA, Chain A"/>
    <property type="match status" value="1"/>
</dbReference>
<sequence length="469" mass="52242">MKRKTLFIVLTCVILFVVISQLILSLKLDVSLVSQGSFSLYEDKSDRGVSTMNQRQQGLRNADSTSLQGTSWNRNPFIPEDDSLQVFGAVGITQGDYSVTKEEKHRNMFMGREMTEQLPPVKEVTTSGKQLIGGKRTALVVLSCNRPQFLVKTVKEVEKVLSSSWNRFTVDLVLSQDGDEKASVIITQNLAMRLGSELPFITVTRMTHKQEPADRNTAYSLASNHIAFVLDQLLQNKKYDQVILLDDDFLIAPDFLDYMNFVSPVLWQDASLFCATAYGENDLVLRTDSLPGGSWMITAPAWSAARALWPKGDWVDWAAGYLRSNGLACLRPEVPRAVTFGEAGINKKSYYWDRQRQMVLNRFPVDFSSVDASYLVKKNYDAVLEKLVGEATELSSLDDLVSLPVNSYAKLVYSRKPGNHDFFSIASKLGIASDAVQGVLPSAYRGIVTVGFHGIRLFIVPEGGTVFDN</sequence>
<dbReference type="Gene3D" id="3.10.180.20">
    <property type="entry name" value="N-Acetylglucosaminyltransferase I, Domain 2"/>
    <property type="match status" value="1"/>
</dbReference>
<evidence type="ECO:0000256" key="2">
    <source>
        <dbReference type="ARBA" id="ARBA00004323"/>
    </source>
</evidence>
<comment type="similarity">
    <text evidence="4">Belongs to the glycosyltransferase 13 family.</text>
</comment>
<keyword evidence="5 17" id="KW-0328">Glycosyltransferase</keyword>
<dbReference type="AlphaFoldDB" id="A0A196SCN7"/>
<keyword evidence="6 17" id="KW-0808">Transferase</keyword>
<keyword evidence="13" id="KW-0464">Manganese</keyword>
<dbReference type="GO" id="GO:0046872">
    <property type="term" value="F:metal ion binding"/>
    <property type="evidence" value="ECO:0007669"/>
    <property type="project" value="UniProtKB-KW"/>
</dbReference>
<keyword evidence="11" id="KW-0333">Golgi apparatus</keyword>
<evidence type="ECO:0000313" key="18">
    <source>
        <dbReference type="Proteomes" id="UP000078348"/>
    </source>
</evidence>
<dbReference type="GO" id="GO:0000139">
    <property type="term" value="C:Golgi membrane"/>
    <property type="evidence" value="ECO:0007669"/>
    <property type="project" value="UniProtKB-SubCell"/>
</dbReference>
<dbReference type="PANTHER" id="PTHR10468">
    <property type="entry name" value="PROTEIN O-LINKED-MANNOSE BETA-1,2-N-ACETYLGLUCOSAMINYLTRANSFERASE 1/ALPHA-1,3-MANNOSYL-GLYCOPROTEIN 2-BETA-N-ACETYLGLUCOSAMINYLTRANSFERASE"/>
    <property type="match status" value="1"/>
</dbReference>
<keyword evidence="10" id="KW-1133">Transmembrane helix</keyword>
<keyword evidence="7" id="KW-0812">Transmembrane</keyword>
<accession>A0A196SCN7</accession>
<evidence type="ECO:0000256" key="8">
    <source>
        <dbReference type="ARBA" id="ARBA00022723"/>
    </source>
</evidence>
<evidence type="ECO:0000256" key="3">
    <source>
        <dbReference type="ARBA" id="ARBA00004922"/>
    </source>
</evidence>
<evidence type="ECO:0000256" key="4">
    <source>
        <dbReference type="ARBA" id="ARBA00006492"/>
    </source>
</evidence>
<dbReference type="GO" id="GO:0003827">
    <property type="term" value="F:alpha-1,3-mannosylglycoprotein 2-beta-N-acetylglucosaminyltransferase activity"/>
    <property type="evidence" value="ECO:0007669"/>
    <property type="project" value="UniProtKB-EC"/>
</dbReference>
<proteinExistence type="inferred from homology"/>
<dbReference type="Pfam" id="PF03071">
    <property type="entry name" value="GNT-I"/>
    <property type="match status" value="1"/>
</dbReference>
<protein>
    <recommendedName>
        <fullName evidence="14">alpha-1,3-mannosyl-glycoprotein 2-beta-N-acetylglucosaminyltransferase</fullName>
        <ecNumber evidence="14">2.4.1.101</ecNumber>
    </recommendedName>
    <alternativeName>
        <fullName evidence="15">N-glycosyl-oligosaccharide-glycoprotein N-acetylglucosaminyltransferase I</fullName>
    </alternativeName>
</protein>
<keyword evidence="9" id="KW-0735">Signal-anchor</keyword>
<evidence type="ECO:0000256" key="6">
    <source>
        <dbReference type="ARBA" id="ARBA00022679"/>
    </source>
</evidence>
<evidence type="ECO:0000256" key="1">
    <source>
        <dbReference type="ARBA" id="ARBA00001936"/>
    </source>
</evidence>
<dbReference type="EC" id="2.4.1.101" evidence="14"/>
<dbReference type="InterPro" id="IPR029044">
    <property type="entry name" value="Nucleotide-diphossugar_trans"/>
</dbReference>
<comment type="catalytic activity">
    <reaction evidence="16">
        <text>N(4)-(alpha-D-Man-(1-&gt;3)-[alpha-D-Man-(1-&gt;3)-[alpha-D-Man-(1-&gt;6)]-alpha-D-Man-(1-&gt;6)]-beta-D-Man-(1-&gt;4)-beta-D-GlcNAc-(1-&gt;4)-beta-D-GlcNAc)-L-asparaginyl-[protein] (N-glucan mannose isomer 5A1,2) + UDP-N-acetyl-alpha-D-glucosamine = N(4)-{beta-D-GlcNAc-(1-&gt;2)-alpha-D-Man-(1-&gt;3)-[alpha-D-Man-(1-&gt;3)-[alpha-D-Man-(1-&gt;6)]-alpha-D-Man-(1-&gt;6)]-beta-D-Man-(1-&gt;4)-beta-D-GlcNAc-(1-&gt;4)-beta-D-GlcNAc}-L-asparaginyl-[protein] + UDP + H(+)</text>
        <dbReference type="Rhea" id="RHEA:11456"/>
        <dbReference type="Rhea" id="RHEA-COMP:14367"/>
        <dbReference type="Rhea" id="RHEA-COMP:14368"/>
        <dbReference type="ChEBI" id="CHEBI:15378"/>
        <dbReference type="ChEBI" id="CHEBI:57705"/>
        <dbReference type="ChEBI" id="CHEBI:58223"/>
        <dbReference type="ChEBI" id="CHEBI:59087"/>
        <dbReference type="ChEBI" id="CHEBI:60625"/>
        <dbReference type="EC" id="2.4.1.101"/>
    </reaction>
</comment>
<evidence type="ECO:0000256" key="15">
    <source>
        <dbReference type="ARBA" id="ARBA00041712"/>
    </source>
</evidence>
<evidence type="ECO:0000256" key="11">
    <source>
        <dbReference type="ARBA" id="ARBA00023034"/>
    </source>
</evidence>
<keyword evidence="18" id="KW-1185">Reference proteome</keyword>
<dbReference type="SUPFAM" id="SSF53448">
    <property type="entry name" value="Nucleotide-diphospho-sugar transferases"/>
    <property type="match status" value="1"/>
</dbReference>
<dbReference type="UniPathway" id="UPA00378"/>
<dbReference type="InterPro" id="IPR052261">
    <property type="entry name" value="Glycosyltransferase_13"/>
</dbReference>
<dbReference type="OrthoDB" id="440755at2759"/>
<dbReference type="Proteomes" id="UP000078348">
    <property type="component" value="Unassembled WGS sequence"/>
</dbReference>
<name>A0A196SCN7_BLAHN</name>
<evidence type="ECO:0000256" key="13">
    <source>
        <dbReference type="ARBA" id="ARBA00023211"/>
    </source>
</evidence>
<dbReference type="InterPro" id="IPR004139">
    <property type="entry name" value="Glyco_trans_13"/>
</dbReference>
<comment type="pathway">
    <text evidence="3">Protein modification; protein glycosylation.</text>
</comment>
<dbReference type="EMBL" id="LXWW01000210">
    <property type="protein sequence ID" value="OAO14773.1"/>
    <property type="molecule type" value="Genomic_DNA"/>
</dbReference>
<gene>
    <name evidence="17" type="ORF">AV274_3477</name>
</gene>
<reference evidence="17 18" key="1">
    <citation type="submission" date="2016-05" db="EMBL/GenBank/DDBJ databases">
        <title>Nuclear genome of Blastocystis sp. subtype 1 NandII.</title>
        <authorList>
            <person name="Gentekaki E."/>
            <person name="Curtis B."/>
            <person name="Stairs C."/>
            <person name="Eme L."/>
            <person name="Herman E."/>
            <person name="Klimes V."/>
            <person name="Arias M.C."/>
            <person name="Elias M."/>
            <person name="Hilliou F."/>
            <person name="Klute M."/>
            <person name="Malik S.-B."/>
            <person name="Pightling A."/>
            <person name="Rachubinski R."/>
            <person name="Salas D."/>
            <person name="Schlacht A."/>
            <person name="Suga H."/>
            <person name="Archibald J."/>
            <person name="Ball S.G."/>
            <person name="Clark G."/>
            <person name="Dacks J."/>
            <person name="Van Der Giezen M."/>
            <person name="Tsaousis A."/>
            <person name="Roger A."/>
        </authorList>
    </citation>
    <scope>NUCLEOTIDE SEQUENCE [LARGE SCALE GENOMIC DNA]</scope>
    <source>
        <strain evidence="18">ATCC 50177 / NandII</strain>
    </source>
</reference>
<comment type="cofactor">
    <cofactor evidence="1">
        <name>Mn(2+)</name>
        <dbReference type="ChEBI" id="CHEBI:29035"/>
    </cofactor>
</comment>
<evidence type="ECO:0000256" key="14">
    <source>
        <dbReference type="ARBA" id="ARBA00038949"/>
    </source>
</evidence>
<comment type="subcellular location">
    <subcellularLocation>
        <location evidence="2">Golgi apparatus membrane</location>
        <topology evidence="2">Single-pass type II membrane protein</topology>
    </subcellularLocation>
</comment>
<keyword evidence="12" id="KW-0472">Membrane</keyword>
<evidence type="ECO:0000256" key="9">
    <source>
        <dbReference type="ARBA" id="ARBA00022968"/>
    </source>
</evidence>
<organism evidence="17 18">
    <name type="scientific">Blastocystis sp. subtype 1 (strain ATCC 50177 / NandII)</name>
    <dbReference type="NCBI Taxonomy" id="478820"/>
    <lineage>
        <taxon>Eukaryota</taxon>
        <taxon>Sar</taxon>
        <taxon>Stramenopiles</taxon>
        <taxon>Bigyra</taxon>
        <taxon>Opalozoa</taxon>
        <taxon>Opalinata</taxon>
        <taxon>Blastocystidae</taxon>
        <taxon>Blastocystis</taxon>
    </lineage>
</organism>
<keyword evidence="8" id="KW-0479">Metal-binding</keyword>
<dbReference type="PANTHER" id="PTHR10468:SF0">
    <property type="entry name" value="ALPHA-1,3-MANNOSYL-GLYCOPROTEIN 2-BETA-N-ACETYLGLUCOSAMINYLTRANSFERASE"/>
    <property type="match status" value="1"/>
</dbReference>
<evidence type="ECO:0000256" key="10">
    <source>
        <dbReference type="ARBA" id="ARBA00022989"/>
    </source>
</evidence>
<evidence type="ECO:0000256" key="5">
    <source>
        <dbReference type="ARBA" id="ARBA00022676"/>
    </source>
</evidence>
<evidence type="ECO:0000256" key="16">
    <source>
        <dbReference type="ARBA" id="ARBA00049421"/>
    </source>
</evidence>
<evidence type="ECO:0000256" key="12">
    <source>
        <dbReference type="ARBA" id="ARBA00023136"/>
    </source>
</evidence>
<comment type="caution">
    <text evidence="17">The sequence shown here is derived from an EMBL/GenBank/DDBJ whole genome shotgun (WGS) entry which is preliminary data.</text>
</comment>
<evidence type="ECO:0000313" key="17">
    <source>
        <dbReference type="EMBL" id="OAO14773.1"/>
    </source>
</evidence>
<dbReference type="STRING" id="478820.A0A196SCN7"/>